<evidence type="ECO:0000256" key="2">
    <source>
        <dbReference type="ARBA" id="ARBA00022643"/>
    </source>
</evidence>
<dbReference type="KEGG" id="dli:dnl_42360"/>
<keyword evidence="1" id="KW-0285">Flavoprotein</keyword>
<evidence type="ECO:0000259" key="3">
    <source>
        <dbReference type="Pfam" id="PF03358"/>
    </source>
</evidence>
<protein>
    <submittedName>
        <fullName evidence="4">NADPH-dependent FMN reductase</fullName>
    </submittedName>
</protein>
<keyword evidence="5" id="KW-1185">Reference proteome</keyword>
<proteinExistence type="predicted"/>
<dbReference type="InterPro" id="IPR029039">
    <property type="entry name" value="Flavoprotein-like_sf"/>
</dbReference>
<gene>
    <name evidence="4" type="ORF">dnl_42360</name>
</gene>
<reference evidence="4" key="1">
    <citation type="journal article" date="2021" name="Microb. Physiol.">
        <title>Proteogenomic Insights into the Physiology of Marine, Sulfate-Reducing, Filamentous Desulfonema limicola and Desulfonema magnum.</title>
        <authorList>
            <person name="Schnaars V."/>
            <person name="Wohlbrand L."/>
            <person name="Scheve S."/>
            <person name="Hinrichs C."/>
            <person name="Reinhardt R."/>
            <person name="Rabus R."/>
        </authorList>
    </citation>
    <scope>NUCLEOTIDE SEQUENCE</scope>
    <source>
        <strain evidence="4">5ac10</strain>
    </source>
</reference>
<name>A0A975BAT3_9BACT</name>
<dbReference type="AlphaFoldDB" id="A0A975BAT3"/>
<dbReference type="EMBL" id="CP061799">
    <property type="protein sequence ID" value="QTA81880.1"/>
    <property type="molecule type" value="Genomic_DNA"/>
</dbReference>
<dbReference type="SUPFAM" id="SSF52218">
    <property type="entry name" value="Flavoproteins"/>
    <property type="match status" value="1"/>
</dbReference>
<keyword evidence="2" id="KW-0288">FMN</keyword>
<organism evidence="4 5">
    <name type="scientific">Desulfonema limicola</name>
    <dbReference type="NCBI Taxonomy" id="45656"/>
    <lineage>
        <taxon>Bacteria</taxon>
        <taxon>Pseudomonadati</taxon>
        <taxon>Thermodesulfobacteriota</taxon>
        <taxon>Desulfobacteria</taxon>
        <taxon>Desulfobacterales</taxon>
        <taxon>Desulfococcaceae</taxon>
        <taxon>Desulfonema</taxon>
    </lineage>
</organism>
<dbReference type="InterPro" id="IPR005025">
    <property type="entry name" value="FMN_Rdtase-like_dom"/>
</dbReference>
<dbReference type="InterPro" id="IPR051796">
    <property type="entry name" value="ISF_SsuE-like"/>
</dbReference>
<dbReference type="GO" id="GO:0016491">
    <property type="term" value="F:oxidoreductase activity"/>
    <property type="evidence" value="ECO:0007669"/>
    <property type="project" value="InterPro"/>
</dbReference>
<dbReference type="PANTHER" id="PTHR43278">
    <property type="entry name" value="NAD(P)H-DEPENDENT FMN-CONTAINING OXIDOREDUCTASE YWQN-RELATED"/>
    <property type="match status" value="1"/>
</dbReference>
<feature type="domain" description="NADPH-dependent FMN reductase-like" evidence="3">
    <location>
        <begin position="3"/>
        <end position="123"/>
    </location>
</feature>
<sequence length="278" mass="31190">MKKILGIISSPRNLGNSEIMVKEISRNISLPHELQLLRLSDFNILPCTGCYMCLIKNKGCVLKDDFNMLAERILEADALIVAAPTYFLGANSCLKRLTDRGLALYPHAEKLWGKPAVGIGIAGIPGKEGYTLLGIENFIKLILADMKQAGIIYGALPGEIFLNNENRETAKELASALFEPAPEKAPCSCPLCGGKTFRFLKENRIQCMLCSNIGSMTLKDNIPCFDIQKGEHELFLSLEEVIEHRKWLVSMKSRFLQHKDELKKISLDYRNYGEWIKP</sequence>
<accession>A0A975BAT3</accession>
<dbReference type="Gene3D" id="3.40.50.360">
    <property type="match status" value="1"/>
</dbReference>
<dbReference type="Pfam" id="PF03358">
    <property type="entry name" value="FMN_red"/>
    <property type="match status" value="1"/>
</dbReference>
<dbReference type="Proteomes" id="UP000663720">
    <property type="component" value="Chromosome"/>
</dbReference>
<evidence type="ECO:0000313" key="5">
    <source>
        <dbReference type="Proteomes" id="UP000663720"/>
    </source>
</evidence>
<dbReference type="PANTHER" id="PTHR43278:SF2">
    <property type="entry name" value="IRON-SULFUR FLAVOPROTEIN"/>
    <property type="match status" value="1"/>
</dbReference>
<evidence type="ECO:0000256" key="1">
    <source>
        <dbReference type="ARBA" id="ARBA00022630"/>
    </source>
</evidence>
<dbReference type="RefSeq" id="WP_207687861.1">
    <property type="nucleotide sequence ID" value="NZ_CP061799.1"/>
</dbReference>
<evidence type="ECO:0000313" key="4">
    <source>
        <dbReference type="EMBL" id="QTA81880.1"/>
    </source>
</evidence>